<reference evidence="4" key="2">
    <citation type="submission" date="2024-04" db="EMBL/GenBank/DDBJ databases">
        <authorList>
            <person name="Chen Y."/>
            <person name="Shah S."/>
            <person name="Dougan E. K."/>
            <person name="Thang M."/>
            <person name="Chan C."/>
        </authorList>
    </citation>
    <scope>NUCLEOTIDE SEQUENCE [LARGE SCALE GENOMIC DNA]</scope>
</reference>
<dbReference type="EMBL" id="CAMXCT030004793">
    <property type="protein sequence ID" value="CAL4797721.1"/>
    <property type="molecule type" value="Genomic_DNA"/>
</dbReference>
<evidence type="ECO:0000313" key="3">
    <source>
        <dbReference type="EMBL" id="CAI4010409.1"/>
    </source>
</evidence>
<proteinExistence type="predicted"/>
<dbReference type="OrthoDB" id="530233at2759"/>
<dbReference type="EMBL" id="CAMXCT020004793">
    <property type="protein sequence ID" value="CAL1163784.1"/>
    <property type="molecule type" value="Genomic_DNA"/>
</dbReference>
<dbReference type="Pfam" id="PF05050">
    <property type="entry name" value="Methyltransf_21"/>
    <property type="match status" value="1"/>
</dbReference>
<evidence type="ECO:0000313" key="4">
    <source>
        <dbReference type="EMBL" id="CAL1163784.1"/>
    </source>
</evidence>
<keyword evidence="6" id="KW-1185">Reference proteome</keyword>
<evidence type="ECO:0000256" key="1">
    <source>
        <dbReference type="SAM" id="MobiDB-lite"/>
    </source>
</evidence>
<dbReference type="InterPro" id="IPR006342">
    <property type="entry name" value="FkbM_mtfrase"/>
</dbReference>
<organism evidence="3">
    <name type="scientific">Cladocopium goreaui</name>
    <dbReference type="NCBI Taxonomy" id="2562237"/>
    <lineage>
        <taxon>Eukaryota</taxon>
        <taxon>Sar</taxon>
        <taxon>Alveolata</taxon>
        <taxon>Dinophyceae</taxon>
        <taxon>Suessiales</taxon>
        <taxon>Symbiodiniaceae</taxon>
        <taxon>Cladocopium</taxon>
    </lineage>
</organism>
<feature type="region of interest" description="Disordered" evidence="1">
    <location>
        <begin position="330"/>
        <end position="360"/>
    </location>
</feature>
<evidence type="ECO:0000259" key="2">
    <source>
        <dbReference type="Pfam" id="PF05050"/>
    </source>
</evidence>
<accession>A0A9P1GHI9</accession>
<name>A0A9P1GHI9_9DINO</name>
<dbReference type="GO" id="GO:0008168">
    <property type="term" value="F:methyltransferase activity"/>
    <property type="evidence" value="ECO:0007669"/>
    <property type="project" value="UniProtKB-KW"/>
</dbReference>
<gene>
    <name evidence="3" type="ORF">C1SCF055_LOCUS35679</name>
</gene>
<protein>
    <submittedName>
        <fullName evidence="5">Methyltransferase FkbM domain-containing protein</fullName>
    </submittedName>
</protein>
<keyword evidence="5" id="KW-0489">Methyltransferase</keyword>
<feature type="domain" description="Methyltransferase FkbM" evidence="2">
    <location>
        <begin position="2"/>
        <end position="49"/>
    </location>
</feature>
<keyword evidence="5" id="KW-0808">Transferase</keyword>
<reference evidence="3" key="1">
    <citation type="submission" date="2022-10" db="EMBL/GenBank/DDBJ databases">
        <authorList>
            <person name="Chen Y."/>
            <person name="Dougan E. K."/>
            <person name="Chan C."/>
            <person name="Rhodes N."/>
            <person name="Thang M."/>
        </authorList>
    </citation>
    <scope>NUCLEOTIDE SEQUENCE</scope>
</reference>
<evidence type="ECO:0000313" key="5">
    <source>
        <dbReference type="EMBL" id="CAL4797721.1"/>
    </source>
</evidence>
<comment type="caution">
    <text evidence="3">The sequence shown here is derived from an EMBL/GenBank/DDBJ whole genome shotgun (WGS) entry which is preliminary data.</text>
</comment>
<dbReference type="GO" id="GO:0032259">
    <property type="term" value="P:methylation"/>
    <property type="evidence" value="ECO:0007669"/>
    <property type="project" value="UniProtKB-KW"/>
</dbReference>
<feature type="non-terminal residue" evidence="3">
    <location>
        <position position="360"/>
    </location>
</feature>
<dbReference type="AlphaFoldDB" id="A0A9P1GHI9"/>
<feature type="region of interest" description="Disordered" evidence="1">
    <location>
        <begin position="134"/>
        <end position="162"/>
    </location>
</feature>
<dbReference type="EMBL" id="CAMXCT010004793">
    <property type="protein sequence ID" value="CAI4010409.1"/>
    <property type="molecule type" value="Genomic_DNA"/>
</dbReference>
<evidence type="ECO:0000313" key="6">
    <source>
        <dbReference type="Proteomes" id="UP001152797"/>
    </source>
</evidence>
<sequence>VDTMMHNLSLPKVDILIVDTEGADPAVLRGAGDALRSVRYLMFETHRENMSVSILGDDEDLKGTAWSKETIHSVVSNLNSRGFDCYWAGANGNLASITWCYHTSFEKVRWGNIACVKRGDVWWQVMEGFDPNARFTTSPQDKPLEAPTQAPTEAPTEEPMPKVQPEEALFWPEFTLQTTVGPFNATVIDSKAINNGAFVQLPGVQKRCADPRNRRIKGCKYPRERALGTVDLVNGGELGCRYASLEMVQTMVPDPFCEMKRKEQSMLVLLLNLHFWLLIPTLLHHRSGESIVSGAEEPANPLSLIDSAAVGAAFSDVAVVSAETVTVTTMPASTSETEAPPAMLPPAPPSCRHSLQRRCA</sequence>
<dbReference type="InterPro" id="IPR029063">
    <property type="entry name" value="SAM-dependent_MTases_sf"/>
</dbReference>
<feature type="non-terminal residue" evidence="3">
    <location>
        <position position="1"/>
    </location>
</feature>
<dbReference type="SUPFAM" id="SSF53335">
    <property type="entry name" value="S-adenosyl-L-methionine-dependent methyltransferases"/>
    <property type="match status" value="1"/>
</dbReference>
<feature type="compositionally biased region" description="Low complexity" evidence="1">
    <location>
        <begin position="145"/>
        <end position="154"/>
    </location>
</feature>
<dbReference type="Proteomes" id="UP001152797">
    <property type="component" value="Unassembled WGS sequence"/>
</dbReference>